<evidence type="ECO:0000256" key="2">
    <source>
        <dbReference type="ARBA" id="ARBA00006275"/>
    </source>
</evidence>
<dbReference type="InterPro" id="IPR033985">
    <property type="entry name" value="SusD-like_N"/>
</dbReference>
<sequence length="771" mass="87803">MNFKTLILLSLILLGGICTGCDRFLDVQPKDQYTEKQLLATRGGYYTAMNGLYNNLTSNSLYGKNLSYELIDVISKRYAPLAKSTYLTSLNSWGYAEENVSKALESTWATAYTTILNCNVILENLATQQGILSPAETNLMKGELLALRAFLHFDMLRLFGPIYKEDPSAPSIPYNESVKIMNLPLLSADSIVHNKIMRDLDEAEKLLAKDPVIPEGPMASALEDENEVYLRYRQLRMNYYAVLALKARVYLYAGEKDKALQAAYKLLKDKTVSEWFPPVDPNKLLANNVDPDRVFSTEVLMGIYMKKRGDIYTYSFDAENAGNNFLQPRNSFVDGNLFAGETQDYRYQSQWAQATSIGVTGHIFTKYKAIQDGDAKLFYSSFMPLIRLSEMYYIAAECEPKVSDGNSWLNQIRTLRGLPEITITDENELMSKLRIEYLREFWGEGQIFFMYKRLFVNILNTENGHNTSTYGASAARYVPPHAGQRNRKPLKQHIMKTKKILYLFLLPLIFTACETKDIPVYTSDDAALYFQRTASYIWGSTTVTYSNSTEFTFAGAAAEKNSVTYSAEVRTMGNVTDYDRPFKVEIDKEMSTGIQGVHFDTNLDTLKIKAGKSNAYVRITFYRTPDLLDSTLTVVLHLIENEHFNARIDEYKKTNQWNSSSENLDGTRYTFKFNEQYSEPTYWSWFGEGFLGPWTPQKYIVVNSVMGWTVNDWSQAGQAGAKVSYGRLGFAAKAVRNYLQEQADNDTPVKDKDGSYMQLADGYTVDYSRYE</sequence>
<dbReference type="Pfam" id="PF07980">
    <property type="entry name" value="SusD_RagB"/>
    <property type="match status" value="1"/>
</dbReference>
<dbReference type="AlphaFoldDB" id="A0A413I9Q3"/>
<evidence type="ECO:0000256" key="4">
    <source>
        <dbReference type="ARBA" id="ARBA00023136"/>
    </source>
</evidence>
<feature type="domain" description="RagB/SusD" evidence="6">
    <location>
        <begin position="361"/>
        <end position="467"/>
    </location>
</feature>
<dbReference type="GO" id="GO:0009279">
    <property type="term" value="C:cell outer membrane"/>
    <property type="evidence" value="ECO:0007669"/>
    <property type="project" value="UniProtKB-SubCell"/>
</dbReference>
<evidence type="ECO:0000313" key="8">
    <source>
        <dbReference type="EMBL" id="RGV29104.1"/>
    </source>
</evidence>
<evidence type="ECO:0000259" key="6">
    <source>
        <dbReference type="Pfam" id="PF07980"/>
    </source>
</evidence>
<evidence type="ECO:0000313" key="11">
    <source>
        <dbReference type="Proteomes" id="UP000284434"/>
    </source>
</evidence>
<dbReference type="Proteomes" id="UP000284434">
    <property type="component" value="Unassembled WGS sequence"/>
</dbReference>
<organism evidence="9 11">
    <name type="scientific">Odoribacter splanchnicus</name>
    <dbReference type="NCBI Taxonomy" id="28118"/>
    <lineage>
        <taxon>Bacteria</taxon>
        <taxon>Pseudomonadati</taxon>
        <taxon>Bacteroidota</taxon>
        <taxon>Bacteroidia</taxon>
        <taxon>Bacteroidales</taxon>
        <taxon>Odoribacteraceae</taxon>
        <taxon>Odoribacter</taxon>
    </lineage>
</organism>
<keyword evidence="3" id="KW-0732">Signal</keyword>
<evidence type="ECO:0000313" key="10">
    <source>
        <dbReference type="Proteomes" id="UP000283426"/>
    </source>
</evidence>
<dbReference type="RefSeq" id="WP_118104350.1">
    <property type="nucleotide sequence ID" value="NZ_QRYW01000007.1"/>
</dbReference>
<feature type="domain" description="SusD-like N-terminal" evidence="7">
    <location>
        <begin position="88"/>
        <end position="211"/>
    </location>
</feature>
<keyword evidence="4" id="KW-0472">Membrane</keyword>
<dbReference type="InterPro" id="IPR032299">
    <property type="entry name" value="DUF4843"/>
</dbReference>
<evidence type="ECO:0000256" key="1">
    <source>
        <dbReference type="ARBA" id="ARBA00004442"/>
    </source>
</evidence>
<proteinExistence type="inferred from homology"/>
<dbReference type="Pfam" id="PF14322">
    <property type="entry name" value="SusD-like_3"/>
    <property type="match status" value="1"/>
</dbReference>
<dbReference type="Pfam" id="PF16132">
    <property type="entry name" value="DUF4843"/>
    <property type="match status" value="1"/>
</dbReference>
<evidence type="ECO:0000256" key="3">
    <source>
        <dbReference type="ARBA" id="ARBA00022729"/>
    </source>
</evidence>
<dbReference type="SUPFAM" id="SSF48452">
    <property type="entry name" value="TPR-like"/>
    <property type="match status" value="1"/>
</dbReference>
<keyword evidence="5" id="KW-0998">Cell outer membrane</keyword>
<comment type="subcellular location">
    <subcellularLocation>
        <location evidence="1">Cell outer membrane</location>
    </subcellularLocation>
</comment>
<evidence type="ECO:0000256" key="5">
    <source>
        <dbReference type="ARBA" id="ARBA00023237"/>
    </source>
</evidence>
<reference evidence="10 11" key="1">
    <citation type="submission" date="2018-08" db="EMBL/GenBank/DDBJ databases">
        <title>A genome reference for cultivated species of the human gut microbiota.</title>
        <authorList>
            <person name="Zou Y."/>
            <person name="Xue W."/>
            <person name="Luo G."/>
        </authorList>
    </citation>
    <scope>NUCLEOTIDE SEQUENCE [LARGE SCALE GENOMIC DNA]</scope>
    <source>
        <strain evidence="8 10">AF14-6AC</strain>
        <strain evidence="9 11">OF03-11</strain>
    </source>
</reference>
<dbReference type="InterPro" id="IPR012944">
    <property type="entry name" value="SusD_RagB_dom"/>
</dbReference>
<dbReference type="EMBL" id="QRYW01000007">
    <property type="protein sequence ID" value="RGV29104.1"/>
    <property type="molecule type" value="Genomic_DNA"/>
</dbReference>
<evidence type="ECO:0000313" key="9">
    <source>
        <dbReference type="EMBL" id="RGY05181.1"/>
    </source>
</evidence>
<protein>
    <submittedName>
        <fullName evidence="9">DUF4843 domain-containing protein</fullName>
    </submittedName>
</protein>
<name>A0A413I9Q3_9BACT</name>
<dbReference type="EMBL" id="QSCO01000019">
    <property type="protein sequence ID" value="RGY05181.1"/>
    <property type="molecule type" value="Genomic_DNA"/>
</dbReference>
<dbReference type="InterPro" id="IPR011990">
    <property type="entry name" value="TPR-like_helical_dom_sf"/>
</dbReference>
<comment type="similarity">
    <text evidence="2">Belongs to the SusD family.</text>
</comment>
<gene>
    <name evidence="8" type="ORF">DWW24_04410</name>
    <name evidence="9" type="ORF">DXA53_13260</name>
</gene>
<comment type="caution">
    <text evidence="9">The sequence shown here is derived from an EMBL/GenBank/DDBJ whole genome shotgun (WGS) entry which is preliminary data.</text>
</comment>
<dbReference type="Gene3D" id="1.25.40.390">
    <property type="match status" value="1"/>
</dbReference>
<evidence type="ECO:0000259" key="7">
    <source>
        <dbReference type="Pfam" id="PF14322"/>
    </source>
</evidence>
<dbReference type="Proteomes" id="UP000283426">
    <property type="component" value="Unassembled WGS sequence"/>
</dbReference>
<accession>A0A413I9Q3</accession>